<dbReference type="EMBL" id="RHLK01000029">
    <property type="protein sequence ID" value="MVP02576.1"/>
    <property type="molecule type" value="Genomic_DNA"/>
</dbReference>
<dbReference type="RefSeq" id="WP_157338919.1">
    <property type="nucleotide sequence ID" value="NZ_RHLK01000029.1"/>
</dbReference>
<proteinExistence type="predicted"/>
<dbReference type="OrthoDB" id="2551257at2"/>
<dbReference type="AlphaFoldDB" id="A0A7X3FMQ2"/>
<feature type="signal peptide" evidence="1">
    <location>
        <begin position="1"/>
        <end position="25"/>
    </location>
</feature>
<comment type="caution">
    <text evidence="2">The sequence shown here is derived from an EMBL/GenBank/DDBJ whole genome shotgun (WGS) entry which is preliminary data.</text>
</comment>
<evidence type="ECO:0000256" key="1">
    <source>
        <dbReference type="SAM" id="SignalP"/>
    </source>
</evidence>
<feature type="chain" id="PRO_5031372703" description="CBM-cenC domain-containing protein" evidence="1">
    <location>
        <begin position="26"/>
        <end position="391"/>
    </location>
</feature>
<accession>A0A7X3FMQ2</accession>
<name>A0A7X3FMQ2_9BACL</name>
<dbReference type="Proteomes" id="UP000490800">
    <property type="component" value="Unassembled WGS sequence"/>
</dbReference>
<organism evidence="2 3">
    <name type="scientific">Paenibacillus lutrae</name>
    <dbReference type="NCBI Taxonomy" id="2078573"/>
    <lineage>
        <taxon>Bacteria</taxon>
        <taxon>Bacillati</taxon>
        <taxon>Bacillota</taxon>
        <taxon>Bacilli</taxon>
        <taxon>Bacillales</taxon>
        <taxon>Paenibacillaceae</taxon>
        <taxon>Paenibacillus</taxon>
    </lineage>
</organism>
<keyword evidence="3" id="KW-1185">Reference proteome</keyword>
<reference evidence="2 3" key="1">
    <citation type="journal article" date="2019" name="Microorganisms">
        <title>Paenibacillus lutrae sp. nov., A Chitinolytic Species Isolated from A River Otter in Castril Natural Park, Granada, Spain.</title>
        <authorList>
            <person name="Rodriguez M."/>
            <person name="Reina J.C."/>
            <person name="Bejar V."/>
            <person name="Llamas I."/>
        </authorList>
    </citation>
    <scope>NUCLEOTIDE SEQUENCE [LARGE SCALE GENOMIC DNA]</scope>
    <source>
        <strain evidence="2 3">N10</strain>
    </source>
</reference>
<keyword evidence="1" id="KW-0732">Signal</keyword>
<dbReference type="Gene3D" id="2.60.120.260">
    <property type="entry name" value="Galactose-binding domain-like"/>
    <property type="match status" value="2"/>
</dbReference>
<gene>
    <name evidence="2" type="ORF">EDM21_24215</name>
</gene>
<sequence>MRIKNYSLFILLILFVIVSPLPASASLNESYNPGFEKDLNHNQIPDFWEINWLNGNSNSAYVKQAPYEPAEGSYHNRLYNGIGDINAYQYVISNPIPINGGVIYKAQAYMRYTVAAGGRAEFTIIQFDAHGNNISENHAAYTNGGWTWHDQTLTFSTKPNAAYINIRFAIGGEEDAYLDVDKVRLEAFDYNGGFEQDEDLTSKPDFWEVFWRNGSSIDAYAKQAPYEPFDGQLHYRLFSGAGDPSSEVFAVSSPIPVPQGFSYLLNAQMRYTLASGGKCTFSILEQDASGAIINEIHHDYKDGGWQWNDKHILYQPLPATHSIVIRFGIGGESESYLDIDQFRLTPIQSGSKFQYLYDNNGRITYTLLPQGKIIHYLYDRNGNLFKKHGVV</sequence>
<evidence type="ECO:0008006" key="4">
    <source>
        <dbReference type="Google" id="ProtNLM"/>
    </source>
</evidence>
<evidence type="ECO:0000313" key="2">
    <source>
        <dbReference type="EMBL" id="MVP02576.1"/>
    </source>
</evidence>
<protein>
    <recommendedName>
        <fullName evidence="4">CBM-cenC domain-containing protein</fullName>
    </recommendedName>
</protein>
<evidence type="ECO:0000313" key="3">
    <source>
        <dbReference type="Proteomes" id="UP000490800"/>
    </source>
</evidence>